<comment type="caution">
    <text evidence="1">The sequence shown here is derived from an EMBL/GenBank/DDBJ whole genome shotgun (WGS) entry which is preliminary data.</text>
</comment>
<organism evidence="1 2">
    <name type="scientific">Tigriopus californicus</name>
    <name type="common">Marine copepod</name>
    <dbReference type="NCBI Taxonomy" id="6832"/>
    <lineage>
        <taxon>Eukaryota</taxon>
        <taxon>Metazoa</taxon>
        <taxon>Ecdysozoa</taxon>
        <taxon>Arthropoda</taxon>
        <taxon>Crustacea</taxon>
        <taxon>Multicrustacea</taxon>
        <taxon>Hexanauplia</taxon>
        <taxon>Copepoda</taxon>
        <taxon>Harpacticoida</taxon>
        <taxon>Harpacticidae</taxon>
        <taxon>Tigriopus</taxon>
    </lineage>
</organism>
<dbReference type="AlphaFoldDB" id="A0A553NDI4"/>
<sequence length="63" mass="6916">MKLMDVFSHNVNYGTYGFMTSILAGGHVIAADAYSVDKFLAKDFAKTEKGQNWTLIKDPVATS</sequence>
<evidence type="ECO:0000313" key="2">
    <source>
        <dbReference type="Proteomes" id="UP000318571"/>
    </source>
</evidence>
<dbReference type="Proteomes" id="UP000318571">
    <property type="component" value="Chromosome 10"/>
</dbReference>
<gene>
    <name evidence="1" type="ORF">TCAL_16640</name>
</gene>
<dbReference type="EMBL" id="VCGU01000458">
    <property type="protein sequence ID" value="TRY63511.1"/>
    <property type="molecule type" value="Genomic_DNA"/>
</dbReference>
<protein>
    <submittedName>
        <fullName evidence="1">Uncharacterized protein</fullName>
    </submittedName>
</protein>
<evidence type="ECO:0000313" key="1">
    <source>
        <dbReference type="EMBL" id="TRY63511.1"/>
    </source>
</evidence>
<accession>A0A553NDI4</accession>
<reference evidence="1 2" key="1">
    <citation type="journal article" date="2018" name="Nat. Ecol. Evol.">
        <title>Genomic signatures of mitonuclear coevolution across populations of Tigriopus californicus.</title>
        <authorList>
            <person name="Barreto F.S."/>
            <person name="Watson E.T."/>
            <person name="Lima T.G."/>
            <person name="Willett C.S."/>
            <person name="Edmands S."/>
            <person name="Li W."/>
            <person name="Burton R.S."/>
        </authorList>
    </citation>
    <scope>NUCLEOTIDE SEQUENCE [LARGE SCALE GENOMIC DNA]</scope>
    <source>
        <strain evidence="1 2">San Diego</strain>
    </source>
</reference>
<keyword evidence="2" id="KW-1185">Reference proteome</keyword>
<proteinExistence type="predicted"/>
<name>A0A553NDI4_TIGCA</name>